<dbReference type="SMART" id="SM00382">
    <property type="entry name" value="AAA"/>
    <property type="match status" value="1"/>
</dbReference>
<feature type="transmembrane region" description="Helical" evidence="7">
    <location>
        <begin position="265"/>
        <end position="286"/>
    </location>
</feature>
<dbReference type="GO" id="GO:0034040">
    <property type="term" value="F:ATPase-coupled lipid transmembrane transporter activity"/>
    <property type="evidence" value="ECO:0007669"/>
    <property type="project" value="TreeGrafter"/>
</dbReference>
<gene>
    <name evidence="10" type="ORF">Vau01_043550</name>
</gene>
<keyword evidence="5 7" id="KW-1133">Transmembrane helix</keyword>
<dbReference type="InterPro" id="IPR036640">
    <property type="entry name" value="ABC1_TM_sf"/>
</dbReference>
<keyword evidence="6 7" id="KW-0472">Membrane</keyword>
<dbReference type="GO" id="GO:0005886">
    <property type="term" value="C:plasma membrane"/>
    <property type="evidence" value="ECO:0007669"/>
    <property type="project" value="UniProtKB-SubCell"/>
</dbReference>
<dbReference type="EMBL" id="BOPG01000027">
    <property type="protein sequence ID" value="GIJ56839.1"/>
    <property type="molecule type" value="Genomic_DNA"/>
</dbReference>
<organism evidence="10 11">
    <name type="scientific">Virgisporangium aurantiacum</name>
    <dbReference type="NCBI Taxonomy" id="175570"/>
    <lineage>
        <taxon>Bacteria</taxon>
        <taxon>Bacillati</taxon>
        <taxon>Actinomycetota</taxon>
        <taxon>Actinomycetes</taxon>
        <taxon>Micromonosporales</taxon>
        <taxon>Micromonosporaceae</taxon>
        <taxon>Virgisporangium</taxon>
    </lineage>
</organism>
<feature type="domain" description="ABC transporter" evidence="8">
    <location>
        <begin position="358"/>
        <end position="608"/>
    </location>
</feature>
<feature type="domain" description="ABC transmembrane type-1" evidence="9">
    <location>
        <begin position="38"/>
        <end position="324"/>
    </location>
</feature>
<keyword evidence="11" id="KW-1185">Reference proteome</keyword>
<evidence type="ECO:0000256" key="5">
    <source>
        <dbReference type="ARBA" id="ARBA00022989"/>
    </source>
</evidence>
<dbReference type="PANTHER" id="PTHR24221">
    <property type="entry name" value="ATP-BINDING CASSETTE SUB-FAMILY B"/>
    <property type="match status" value="1"/>
</dbReference>
<keyword evidence="4" id="KW-0067">ATP-binding</keyword>
<comment type="caution">
    <text evidence="10">The sequence shown here is derived from an EMBL/GenBank/DDBJ whole genome shotgun (WGS) entry which is preliminary data.</text>
</comment>
<evidence type="ECO:0000256" key="3">
    <source>
        <dbReference type="ARBA" id="ARBA00022741"/>
    </source>
</evidence>
<sequence length="619" mass="66330">MTGLPGRAAAPDLTGRAALGHVRMAAGLALRAAPASLIGLIVFTLVDGTVPIAVAWLTGRILDGLISGLAAWSLVWLAVALAATGVGAVVLPRLTGYAAAEVDRQVRLTAADRLYTALTGRLQGLATLENPQFHDSLRLAQEAGGTAPGDLVRHGMGMVRNVVTLTGFLGTLVLVNPWLVLAVAVAAVPTTRAEILLSRLRAAAMWRIGYAGRRQFFYANLLTAPREAKEVRLFGLGAFFRGRMLAELRSANADSRLLDRRELRIQTVLGVLGAVVAGAGLVWAVLSTRSGRLTEGELMVFVAALAGVQSSLLGLVGQFGAVHNAVLLLDHYHVAMTLPPDLPLRATPTPLPPLLEAIEFDDVWFRYGPDHPWVLRGVSLVIPAGSATALVGLNGAGKSTVVKLLCRLYDPTRGRIRWNGVDLRDTDPAELRNRIGAVFQDFIEYELSGAENIGLGDVVRLDDRDRITAAARRAGVHDALARLPKGYDTMLTRMFIEGIDTEDPDTGMLLSGGQGQRLALARALMRDDRDLLILDEPSSGLDAEAEAEVHAELRRHRAGRTSLLISHRLNTVRDAGQIAVLADGEIVERGTHDTLTVRDGIYARLFALQARGYAESSAE</sequence>
<evidence type="ECO:0000256" key="6">
    <source>
        <dbReference type="ARBA" id="ARBA00023136"/>
    </source>
</evidence>
<accession>A0A8J3Z3C1</accession>
<feature type="transmembrane region" description="Helical" evidence="7">
    <location>
        <begin position="69"/>
        <end position="91"/>
    </location>
</feature>
<dbReference type="InterPro" id="IPR003593">
    <property type="entry name" value="AAA+_ATPase"/>
</dbReference>
<evidence type="ECO:0000256" key="1">
    <source>
        <dbReference type="ARBA" id="ARBA00004651"/>
    </source>
</evidence>
<evidence type="ECO:0000259" key="9">
    <source>
        <dbReference type="PROSITE" id="PS50929"/>
    </source>
</evidence>
<dbReference type="RefSeq" id="WP_239151760.1">
    <property type="nucleotide sequence ID" value="NZ_BOPG01000027.1"/>
</dbReference>
<evidence type="ECO:0000256" key="2">
    <source>
        <dbReference type="ARBA" id="ARBA00022692"/>
    </source>
</evidence>
<comment type="subcellular location">
    <subcellularLocation>
        <location evidence="1">Cell membrane</location>
        <topology evidence="1">Multi-pass membrane protein</topology>
    </subcellularLocation>
</comment>
<keyword evidence="2 7" id="KW-0812">Transmembrane</keyword>
<dbReference type="Proteomes" id="UP000612585">
    <property type="component" value="Unassembled WGS sequence"/>
</dbReference>
<dbReference type="GO" id="GO:0005524">
    <property type="term" value="F:ATP binding"/>
    <property type="evidence" value="ECO:0007669"/>
    <property type="project" value="UniProtKB-KW"/>
</dbReference>
<dbReference type="PROSITE" id="PS50893">
    <property type="entry name" value="ABC_TRANSPORTER_2"/>
    <property type="match status" value="1"/>
</dbReference>
<feature type="transmembrane region" description="Helical" evidence="7">
    <location>
        <begin position="37"/>
        <end position="57"/>
    </location>
</feature>
<dbReference type="SUPFAM" id="SSF90123">
    <property type="entry name" value="ABC transporter transmembrane region"/>
    <property type="match status" value="1"/>
</dbReference>
<evidence type="ECO:0000256" key="4">
    <source>
        <dbReference type="ARBA" id="ARBA00022840"/>
    </source>
</evidence>
<dbReference type="SUPFAM" id="SSF52540">
    <property type="entry name" value="P-loop containing nucleoside triphosphate hydrolases"/>
    <property type="match status" value="1"/>
</dbReference>
<dbReference type="InterPro" id="IPR027417">
    <property type="entry name" value="P-loop_NTPase"/>
</dbReference>
<dbReference type="Gene3D" id="1.20.1560.10">
    <property type="entry name" value="ABC transporter type 1, transmembrane domain"/>
    <property type="match status" value="1"/>
</dbReference>
<dbReference type="InterPro" id="IPR039421">
    <property type="entry name" value="Type_1_exporter"/>
</dbReference>
<dbReference type="PANTHER" id="PTHR24221:SF646">
    <property type="entry name" value="HAEMOLYSIN SECRETION ATP-BINDING PROTEIN"/>
    <property type="match status" value="1"/>
</dbReference>
<reference evidence="10" key="1">
    <citation type="submission" date="2021-01" db="EMBL/GenBank/DDBJ databases">
        <title>Whole genome shotgun sequence of Virgisporangium aurantiacum NBRC 16421.</title>
        <authorList>
            <person name="Komaki H."/>
            <person name="Tamura T."/>
        </authorList>
    </citation>
    <scope>NUCLEOTIDE SEQUENCE</scope>
    <source>
        <strain evidence="10">NBRC 16421</strain>
    </source>
</reference>
<keyword evidence="3" id="KW-0547">Nucleotide-binding</keyword>
<feature type="transmembrane region" description="Helical" evidence="7">
    <location>
        <begin position="162"/>
        <end position="188"/>
    </location>
</feature>
<dbReference type="AlphaFoldDB" id="A0A8J3Z3C1"/>
<dbReference type="Gene3D" id="3.40.50.300">
    <property type="entry name" value="P-loop containing nucleotide triphosphate hydrolases"/>
    <property type="match status" value="1"/>
</dbReference>
<dbReference type="PROSITE" id="PS50929">
    <property type="entry name" value="ABC_TM1F"/>
    <property type="match status" value="1"/>
</dbReference>
<dbReference type="InterPro" id="IPR003439">
    <property type="entry name" value="ABC_transporter-like_ATP-bd"/>
</dbReference>
<protein>
    <submittedName>
        <fullName evidence="10">Multidrug ABC transporter permease</fullName>
    </submittedName>
</protein>
<evidence type="ECO:0000313" key="11">
    <source>
        <dbReference type="Proteomes" id="UP000612585"/>
    </source>
</evidence>
<proteinExistence type="predicted"/>
<dbReference type="GO" id="GO:0140359">
    <property type="term" value="F:ABC-type transporter activity"/>
    <property type="evidence" value="ECO:0007669"/>
    <property type="project" value="InterPro"/>
</dbReference>
<evidence type="ECO:0000256" key="7">
    <source>
        <dbReference type="SAM" id="Phobius"/>
    </source>
</evidence>
<dbReference type="GO" id="GO:0016887">
    <property type="term" value="F:ATP hydrolysis activity"/>
    <property type="evidence" value="ECO:0007669"/>
    <property type="project" value="InterPro"/>
</dbReference>
<dbReference type="InterPro" id="IPR011527">
    <property type="entry name" value="ABC1_TM_dom"/>
</dbReference>
<evidence type="ECO:0000313" key="10">
    <source>
        <dbReference type="EMBL" id="GIJ56839.1"/>
    </source>
</evidence>
<name>A0A8J3Z3C1_9ACTN</name>
<feature type="transmembrane region" description="Helical" evidence="7">
    <location>
        <begin position="298"/>
        <end position="321"/>
    </location>
</feature>
<dbReference type="Pfam" id="PF00005">
    <property type="entry name" value="ABC_tran"/>
    <property type="match status" value="1"/>
</dbReference>
<evidence type="ECO:0000259" key="8">
    <source>
        <dbReference type="PROSITE" id="PS50893"/>
    </source>
</evidence>